<evidence type="ECO:0000313" key="3">
    <source>
        <dbReference type="EMBL" id="SDI36750.1"/>
    </source>
</evidence>
<dbReference type="EMBL" id="SOAA01000028">
    <property type="protein sequence ID" value="TDS27265.1"/>
    <property type="molecule type" value="Genomic_DNA"/>
</dbReference>
<dbReference type="Proteomes" id="UP000324896">
    <property type="component" value="Unassembled WGS sequence"/>
</dbReference>
<dbReference type="GeneID" id="57013226"/>
<dbReference type="SUPFAM" id="SSF89447">
    <property type="entry name" value="AbrB/MazE/MraZ-like"/>
    <property type="match status" value="1"/>
</dbReference>
<evidence type="ECO:0000313" key="8">
    <source>
        <dbReference type="Proteomes" id="UP000295758"/>
    </source>
</evidence>
<evidence type="ECO:0000313" key="2">
    <source>
        <dbReference type="EMBL" id="SDC82047.1"/>
    </source>
</evidence>
<evidence type="ECO:0000313" key="9">
    <source>
        <dbReference type="Proteomes" id="UP000324896"/>
    </source>
</evidence>
<dbReference type="OrthoDB" id="9803343at2"/>
<dbReference type="EMBL" id="FMYT01000015">
    <property type="protein sequence ID" value="SDC82047.1"/>
    <property type="molecule type" value="Genomic_DNA"/>
</dbReference>
<dbReference type="Proteomes" id="UP000198945">
    <property type="component" value="Unassembled WGS sequence"/>
</dbReference>
<dbReference type="SMART" id="SM00966">
    <property type="entry name" value="SpoVT_AbrB"/>
    <property type="match status" value="1"/>
</dbReference>
<evidence type="ECO:0000313" key="5">
    <source>
        <dbReference type="EMBL" id="TDX42264.1"/>
    </source>
</evidence>
<name>A0A1G6PRR3_9FIRM</name>
<evidence type="ECO:0000313" key="4">
    <source>
        <dbReference type="EMBL" id="TDS27265.1"/>
    </source>
</evidence>
<evidence type="ECO:0000313" key="7">
    <source>
        <dbReference type="Proteomes" id="UP000295472"/>
    </source>
</evidence>
<dbReference type="RefSeq" id="WP_073159301.1">
    <property type="nucleotide sequence ID" value="NZ_FMYT01000015.1"/>
</dbReference>
<dbReference type="EMBL" id="FNEH01000005">
    <property type="protein sequence ID" value="SDI36750.1"/>
    <property type="molecule type" value="Genomic_DNA"/>
</dbReference>
<reference evidence="2 9" key="2">
    <citation type="submission" date="2016-10" db="EMBL/GenBank/DDBJ databases">
        <authorList>
            <person name="Varghese N."/>
            <person name="Submissions S."/>
        </authorList>
    </citation>
    <scope>NUCLEOTIDE SEQUENCE [LARGE SCALE GENOMIC DNA]</scope>
    <source>
        <strain evidence="2 9">WG10</strain>
    </source>
</reference>
<reference evidence="4 8" key="3">
    <citation type="submission" date="2019-03" db="EMBL/GenBank/DDBJ databases">
        <title>Deep subsurface shale carbon reservoir microbial communities from Ohio and West Virginia, USA.</title>
        <authorList>
            <person name="Wrighton K."/>
        </authorList>
    </citation>
    <scope>NUCLEOTIDE SEQUENCE [LARGE SCALE GENOMIC DNA]</scope>
    <source>
        <strain evidence="4 8">UTICA-S4D12</strain>
    </source>
</reference>
<dbReference type="InterPro" id="IPR007159">
    <property type="entry name" value="SpoVT-AbrB_dom"/>
</dbReference>
<sequence length="79" mass="8704">MSDKLVVKVDARGKITIPKEALKAGDILFINLSPGKVELTRAIEDPLVELASYAEKEYKNGNTQNLRDFAAEEGINLDD</sequence>
<dbReference type="GO" id="GO:0003677">
    <property type="term" value="F:DNA binding"/>
    <property type="evidence" value="ECO:0007669"/>
    <property type="project" value="InterPro"/>
</dbReference>
<organism evidence="2 9">
    <name type="scientific">Halanaerobium congolense</name>
    <dbReference type="NCBI Taxonomy" id="54121"/>
    <lineage>
        <taxon>Bacteria</taxon>
        <taxon>Bacillati</taxon>
        <taxon>Bacillota</taxon>
        <taxon>Clostridia</taxon>
        <taxon>Halanaerobiales</taxon>
        <taxon>Halanaerobiaceae</taxon>
        <taxon>Halanaerobium</taxon>
    </lineage>
</organism>
<dbReference type="AlphaFoldDB" id="A0A1G6PRR3"/>
<protein>
    <recommendedName>
        <fullName evidence="1">SpoVT-AbrB domain-containing protein</fullName>
    </recommendedName>
</protein>
<dbReference type="InterPro" id="IPR037914">
    <property type="entry name" value="SpoVT-AbrB_sf"/>
</dbReference>
<dbReference type="Proteomes" id="UP000295758">
    <property type="component" value="Unassembled WGS sequence"/>
</dbReference>
<reference evidence="3 6" key="1">
    <citation type="submission" date="2016-10" db="EMBL/GenBank/DDBJ databases">
        <authorList>
            <person name="de Groot N.N."/>
        </authorList>
    </citation>
    <scope>NUCLEOTIDE SEQUENCE [LARGE SCALE GENOMIC DNA]</scope>
    <source>
        <strain evidence="3 6">WG7</strain>
    </source>
</reference>
<accession>A0A1G6PRR3</accession>
<dbReference type="Proteomes" id="UP000295472">
    <property type="component" value="Unassembled WGS sequence"/>
</dbReference>
<gene>
    <name evidence="4" type="ORF">BY453_1286</name>
    <name evidence="5" type="ORF">C7954_12318</name>
    <name evidence="2" type="ORF">SAMN04488597_11515</name>
    <name evidence="3" type="ORF">SAMN04515654_10540</name>
</gene>
<evidence type="ECO:0000259" key="1">
    <source>
        <dbReference type="SMART" id="SM00966"/>
    </source>
</evidence>
<reference evidence="5 7" key="4">
    <citation type="submission" date="2019-03" db="EMBL/GenBank/DDBJ databases">
        <title>Subsurface microbial communities from deep shales in Ohio and West Virginia, USA.</title>
        <authorList>
            <person name="Wrighton K."/>
        </authorList>
    </citation>
    <scope>NUCLEOTIDE SEQUENCE [LARGE SCALE GENOMIC DNA]</scope>
    <source>
        <strain evidence="5 7">DSMZ 11287</strain>
    </source>
</reference>
<proteinExistence type="predicted"/>
<dbReference type="EMBL" id="SOEF01000023">
    <property type="protein sequence ID" value="TDX42264.1"/>
    <property type="molecule type" value="Genomic_DNA"/>
</dbReference>
<feature type="domain" description="SpoVT-AbrB" evidence="1">
    <location>
        <begin position="7"/>
        <end position="47"/>
    </location>
</feature>
<evidence type="ECO:0000313" key="6">
    <source>
        <dbReference type="Proteomes" id="UP000198945"/>
    </source>
</evidence>